<evidence type="ECO:0000256" key="4">
    <source>
        <dbReference type="PROSITE-ProRule" id="PRU00322"/>
    </source>
</evidence>
<feature type="compositionally biased region" description="Polar residues" evidence="5">
    <location>
        <begin position="393"/>
        <end position="409"/>
    </location>
</feature>
<dbReference type="SUPFAM" id="SSF90209">
    <property type="entry name" value="Ran binding protein zinc finger-like"/>
    <property type="match status" value="3"/>
</dbReference>
<feature type="compositionally biased region" description="Polar residues" evidence="5">
    <location>
        <begin position="50"/>
        <end position="63"/>
    </location>
</feature>
<keyword evidence="3" id="KW-0862">Zinc</keyword>
<feature type="region of interest" description="Disordered" evidence="5">
    <location>
        <begin position="393"/>
        <end position="419"/>
    </location>
</feature>
<dbReference type="InterPro" id="IPR001876">
    <property type="entry name" value="Znf_RanBP2"/>
</dbReference>
<evidence type="ECO:0000256" key="1">
    <source>
        <dbReference type="ARBA" id="ARBA00022723"/>
    </source>
</evidence>
<dbReference type="AlphaFoldDB" id="A0AAD8IA01"/>
<dbReference type="Proteomes" id="UP001237642">
    <property type="component" value="Unassembled WGS sequence"/>
</dbReference>
<feature type="domain" description="RanBP2-type" evidence="6">
    <location>
        <begin position="362"/>
        <end position="391"/>
    </location>
</feature>
<reference evidence="7" key="2">
    <citation type="submission" date="2023-05" db="EMBL/GenBank/DDBJ databases">
        <authorList>
            <person name="Schelkunov M.I."/>
        </authorList>
    </citation>
    <scope>NUCLEOTIDE SEQUENCE</scope>
    <source>
        <strain evidence="7">Hsosn_3</strain>
        <tissue evidence="7">Leaf</tissue>
    </source>
</reference>
<dbReference type="InterPro" id="IPR036443">
    <property type="entry name" value="Znf_RanBP2_sf"/>
</dbReference>
<dbReference type="PROSITE" id="PS01358">
    <property type="entry name" value="ZF_RANBP2_1"/>
    <property type="match status" value="2"/>
</dbReference>
<keyword evidence="8" id="KW-1185">Reference proteome</keyword>
<feature type="domain" description="RanBP2-type" evidence="6">
    <location>
        <begin position="329"/>
        <end position="358"/>
    </location>
</feature>
<feature type="region of interest" description="Disordered" evidence="5">
    <location>
        <begin position="506"/>
        <end position="530"/>
    </location>
</feature>
<evidence type="ECO:0000256" key="3">
    <source>
        <dbReference type="ARBA" id="ARBA00022833"/>
    </source>
</evidence>
<dbReference type="Pfam" id="PF00641">
    <property type="entry name" value="Zn_ribbon_RanBP"/>
    <property type="match status" value="3"/>
</dbReference>
<dbReference type="SMART" id="SM00547">
    <property type="entry name" value="ZnF_RBZ"/>
    <property type="match status" value="3"/>
</dbReference>
<sequence length="530" mass="60580">MITHTTNHIQTLIKTPHFKTPISNFHNSRKPTQFSNPAIDFILNEVEDLQSSKTEPENTPVQEQSRRESVSKEKACVEVSHNWPEWVEFMEHLLKKGYFDEVGKGELSGKDANRIRTACLNFGRHRFDIIRYLSRKDIQVIAGSGCPSLDRKVVNSGKRLRAHVGIDEGTVCSSCTLRGDCNRAYVKAREDEWGRTVDVMRFVLTYGLHSITGLVENKQCLNEKAKKSVRRILKNSVELSMVELDDNLPKESPSKLKSSMQRSSVHQADSQIKVGSPVHHSVPMKQGDWICSTCNFLNFARNIKCLQCDGLDKERLKKLGKDQDHLPLKKGDWICETCNFFNFAKNTRCYHCKEKPPPRKINPGEWECESCNYINFRKNVACLKCDHRRPKASNSFATSTQPNNSNGENRQSRPYFGEGRQLENARANKWIFVEDGREDQDASNSWNVNPSLVDFPVVGGKTDLSKNVQQQARWKHEMAERNKNAVEAKENADEFKSAIMERRRKFSETAQDEEMAGWFGCNGSEGRNSD</sequence>
<name>A0AAD8IA01_9APIA</name>
<feature type="region of interest" description="Disordered" evidence="5">
    <location>
        <begin position="50"/>
        <end position="69"/>
    </location>
</feature>
<reference evidence="7" key="1">
    <citation type="submission" date="2023-02" db="EMBL/GenBank/DDBJ databases">
        <title>Genome of toxic invasive species Heracleum sosnowskyi carries increased number of genes despite the absence of recent whole-genome duplications.</title>
        <authorList>
            <person name="Schelkunov M."/>
            <person name="Shtratnikova V."/>
            <person name="Makarenko M."/>
            <person name="Klepikova A."/>
            <person name="Omelchenko D."/>
            <person name="Novikova G."/>
            <person name="Obukhova E."/>
            <person name="Bogdanov V."/>
            <person name="Penin A."/>
            <person name="Logacheva M."/>
        </authorList>
    </citation>
    <scope>NUCLEOTIDE SEQUENCE</scope>
    <source>
        <strain evidence="7">Hsosn_3</strain>
        <tissue evidence="7">Leaf</tissue>
    </source>
</reference>
<evidence type="ECO:0000256" key="2">
    <source>
        <dbReference type="ARBA" id="ARBA00022771"/>
    </source>
</evidence>
<dbReference type="PROSITE" id="PS50199">
    <property type="entry name" value="ZF_RANBP2_2"/>
    <property type="match status" value="3"/>
</dbReference>
<dbReference type="GO" id="GO:0005737">
    <property type="term" value="C:cytoplasm"/>
    <property type="evidence" value="ECO:0007669"/>
    <property type="project" value="TreeGrafter"/>
</dbReference>
<organism evidence="7 8">
    <name type="scientific">Heracleum sosnowskyi</name>
    <dbReference type="NCBI Taxonomy" id="360622"/>
    <lineage>
        <taxon>Eukaryota</taxon>
        <taxon>Viridiplantae</taxon>
        <taxon>Streptophyta</taxon>
        <taxon>Embryophyta</taxon>
        <taxon>Tracheophyta</taxon>
        <taxon>Spermatophyta</taxon>
        <taxon>Magnoliopsida</taxon>
        <taxon>eudicotyledons</taxon>
        <taxon>Gunneridae</taxon>
        <taxon>Pentapetalae</taxon>
        <taxon>asterids</taxon>
        <taxon>campanulids</taxon>
        <taxon>Apiales</taxon>
        <taxon>Apiaceae</taxon>
        <taxon>Apioideae</taxon>
        <taxon>apioid superclade</taxon>
        <taxon>Tordylieae</taxon>
        <taxon>Tordyliinae</taxon>
        <taxon>Heracleum</taxon>
    </lineage>
</organism>
<evidence type="ECO:0000313" key="7">
    <source>
        <dbReference type="EMBL" id="KAK1380638.1"/>
    </source>
</evidence>
<dbReference type="PANTHER" id="PTHR23111:SF23">
    <property type="entry name" value="RAN BP2_NZF ZINC FINGER-LIKE SUPERFAMILY PROTEIN"/>
    <property type="match status" value="1"/>
</dbReference>
<evidence type="ECO:0000256" key="5">
    <source>
        <dbReference type="SAM" id="MobiDB-lite"/>
    </source>
</evidence>
<evidence type="ECO:0000259" key="6">
    <source>
        <dbReference type="PROSITE" id="PS50199"/>
    </source>
</evidence>
<dbReference type="GO" id="GO:0008270">
    <property type="term" value="F:zinc ion binding"/>
    <property type="evidence" value="ECO:0007669"/>
    <property type="project" value="UniProtKB-KW"/>
</dbReference>
<proteinExistence type="predicted"/>
<protein>
    <submittedName>
        <fullName evidence="7">Zf-RanBP domain-containing protein</fullName>
    </submittedName>
</protein>
<evidence type="ECO:0000313" key="8">
    <source>
        <dbReference type="Proteomes" id="UP001237642"/>
    </source>
</evidence>
<keyword evidence="1" id="KW-0479">Metal-binding</keyword>
<dbReference type="PANTHER" id="PTHR23111">
    <property type="entry name" value="ZINC FINGER PROTEIN"/>
    <property type="match status" value="1"/>
</dbReference>
<dbReference type="GO" id="GO:0003729">
    <property type="term" value="F:mRNA binding"/>
    <property type="evidence" value="ECO:0007669"/>
    <property type="project" value="TreeGrafter"/>
</dbReference>
<comment type="caution">
    <text evidence="7">The sequence shown here is derived from an EMBL/GenBank/DDBJ whole genome shotgun (WGS) entry which is preliminary data.</text>
</comment>
<dbReference type="Gene3D" id="4.10.1060.10">
    <property type="entry name" value="Zinc finger, RanBP2-type"/>
    <property type="match status" value="3"/>
</dbReference>
<dbReference type="EMBL" id="JAUIZM010000006">
    <property type="protein sequence ID" value="KAK1380638.1"/>
    <property type="molecule type" value="Genomic_DNA"/>
</dbReference>
<keyword evidence="2 4" id="KW-0863">Zinc-finger</keyword>
<feature type="domain" description="RanBP2-type" evidence="6">
    <location>
        <begin position="285"/>
        <end position="314"/>
    </location>
</feature>
<accession>A0AAD8IA01</accession>
<gene>
    <name evidence="7" type="ORF">POM88_027382</name>
</gene>